<name>A0A2R6XJL0_MARPO</name>
<keyword evidence="2" id="KW-1185">Reference proteome</keyword>
<dbReference type="EMBL" id="KZ772683">
    <property type="protein sequence ID" value="PTQ46317.1"/>
    <property type="molecule type" value="Genomic_DNA"/>
</dbReference>
<reference evidence="2" key="1">
    <citation type="journal article" date="2017" name="Cell">
        <title>Insights into land plant evolution garnered from the Marchantia polymorpha genome.</title>
        <authorList>
            <person name="Bowman J.L."/>
            <person name="Kohchi T."/>
            <person name="Yamato K.T."/>
            <person name="Jenkins J."/>
            <person name="Shu S."/>
            <person name="Ishizaki K."/>
            <person name="Yamaoka S."/>
            <person name="Nishihama R."/>
            <person name="Nakamura Y."/>
            <person name="Berger F."/>
            <person name="Adam C."/>
            <person name="Aki S.S."/>
            <person name="Althoff F."/>
            <person name="Araki T."/>
            <person name="Arteaga-Vazquez M.A."/>
            <person name="Balasubrmanian S."/>
            <person name="Barry K."/>
            <person name="Bauer D."/>
            <person name="Boehm C.R."/>
            <person name="Briginshaw L."/>
            <person name="Caballero-Perez J."/>
            <person name="Catarino B."/>
            <person name="Chen F."/>
            <person name="Chiyoda S."/>
            <person name="Chovatia M."/>
            <person name="Davies K.M."/>
            <person name="Delmans M."/>
            <person name="Demura T."/>
            <person name="Dierschke T."/>
            <person name="Dolan L."/>
            <person name="Dorantes-Acosta A.E."/>
            <person name="Eklund D.M."/>
            <person name="Florent S.N."/>
            <person name="Flores-Sandoval E."/>
            <person name="Fujiyama A."/>
            <person name="Fukuzawa H."/>
            <person name="Galik B."/>
            <person name="Grimanelli D."/>
            <person name="Grimwood J."/>
            <person name="Grossniklaus U."/>
            <person name="Hamada T."/>
            <person name="Haseloff J."/>
            <person name="Hetherington A.J."/>
            <person name="Higo A."/>
            <person name="Hirakawa Y."/>
            <person name="Hundley H.N."/>
            <person name="Ikeda Y."/>
            <person name="Inoue K."/>
            <person name="Inoue S.I."/>
            <person name="Ishida S."/>
            <person name="Jia Q."/>
            <person name="Kakita M."/>
            <person name="Kanazawa T."/>
            <person name="Kawai Y."/>
            <person name="Kawashima T."/>
            <person name="Kennedy M."/>
            <person name="Kinose K."/>
            <person name="Kinoshita T."/>
            <person name="Kohara Y."/>
            <person name="Koide E."/>
            <person name="Komatsu K."/>
            <person name="Kopischke S."/>
            <person name="Kubo M."/>
            <person name="Kyozuka J."/>
            <person name="Lagercrantz U."/>
            <person name="Lin S.S."/>
            <person name="Lindquist E."/>
            <person name="Lipzen A.M."/>
            <person name="Lu C.W."/>
            <person name="De Luna E."/>
            <person name="Martienssen R.A."/>
            <person name="Minamino N."/>
            <person name="Mizutani M."/>
            <person name="Mizutani M."/>
            <person name="Mochizuki N."/>
            <person name="Monte I."/>
            <person name="Mosher R."/>
            <person name="Nagasaki H."/>
            <person name="Nakagami H."/>
            <person name="Naramoto S."/>
            <person name="Nishitani K."/>
            <person name="Ohtani M."/>
            <person name="Okamoto T."/>
            <person name="Okumura M."/>
            <person name="Phillips J."/>
            <person name="Pollak B."/>
            <person name="Reinders A."/>
            <person name="Rovekamp M."/>
            <person name="Sano R."/>
            <person name="Sawa S."/>
            <person name="Schmid M.W."/>
            <person name="Shirakawa M."/>
            <person name="Solano R."/>
            <person name="Spunde A."/>
            <person name="Suetsugu N."/>
            <person name="Sugano S."/>
            <person name="Sugiyama A."/>
            <person name="Sun R."/>
            <person name="Suzuki Y."/>
            <person name="Takenaka M."/>
            <person name="Takezawa D."/>
            <person name="Tomogane H."/>
            <person name="Tsuzuki M."/>
            <person name="Ueda T."/>
            <person name="Umeda M."/>
            <person name="Ward J.M."/>
            <person name="Watanabe Y."/>
            <person name="Yazaki K."/>
            <person name="Yokoyama R."/>
            <person name="Yoshitake Y."/>
            <person name="Yotsui I."/>
            <person name="Zachgo S."/>
            <person name="Schmutz J."/>
        </authorList>
    </citation>
    <scope>NUCLEOTIDE SEQUENCE [LARGE SCALE GENOMIC DNA]</scope>
    <source>
        <strain evidence="2">Tak-1</strain>
    </source>
</reference>
<dbReference type="Proteomes" id="UP000244005">
    <property type="component" value="Unassembled WGS sequence"/>
</dbReference>
<evidence type="ECO:0000313" key="2">
    <source>
        <dbReference type="Proteomes" id="UP000244005"/>
    </source>
</evidence>
<organism evidence="1 2">
    <name type="scientific">Marchantia polymorpha</name>
    <name type="common">Common liverwort</name>
    <name type="synonym">Marchantia aquatica</name>
    <dbReference type="NCBI Taxonomy" id="3197"/>
    <lineage>
        <taxon>Eukaryota</taxon>
        <taxon>Viridiplantae</taxon>
        <taxon>Streptophyta</taxon>
        <taxon>Embryophyta</taxon>
        <taxon>Marchantiophyta</taxon>
        <taxon>Marchantiopsida</taxon>
        <taxon>Marchantiidae</taxon>
        <taxon>Marchantiales</taxon>
        <taxon>Marchantiaceae</taxon>
        <taxon>Marchantia</taxon>
    </lineage>
</organism>
<proteinExistence type="predicted"/>
<dbReference type="Gramene" id="Mp4g10290.1">
    <property type="protein sequence ID" value="Mp4g10290.1.cds1"/>
    <property type="gene ID" value="Mp4g10290"/>
</dbReference>
<sequence>MYAAAKRRVEMARVDGTAIYTRQMASPAQPPLLPQIIDRHLLPACLPALPPSKASCSRSLRFICRGDVTFLRAGPIRTSRYAPAEKWFPALLHCFHTCSSSSSGSSL</sequence>
<evidence type="ECO:0000313" key="1">
    <source>
        <dbReference type="EMBL" id="PTQ46317.1"/>
    </source>
</evidence>
<accession>A0A2R6XJL0</accession>
<dbReference type="AlphaFoldDB" id="A0A2R6XJL0"/>
<gene>
    <name evidence="1" type="ORF">MARPO_0011s0016</name>
</gene>
<protein>
    <submittedName>
        <fullName evidence="1">Uncharacterized protein</fullName>
    </submittedName>
</protein>